<sequence length="245" mass="27708">MSVSSLYRLCALLACLFSTQAQAEQPALRFAVTESTAMPMMQIEHGEAVGGILYDLQARLAQKVGRQARMLVLPRLRVQSMMMHGEIDVRCNVSPAWLISGHHQYIWSLPFTFQHDVLVTRADMRQRKPKAGERIGTVLGFGYAALEARFLSGDLLREDVRTQDQVLEKLAARRYDFAVANQLTLDWFNRHLAPDKRLVRIAEIGSDPLACIIRNEADVPTQALLRAMVQMKEDGELDAILARYR</sequence>
<feature type="signal peptide" evidence="2">
    <location>
        <begin position="1"/>
        <end position="23"/>
    </location>
</feature>
<dbReference type="Proteomes" id="UP000238327">
    <property type="component" value="Chromosome"/>
</dbReference>
<dbReference type="PANTHER" id="PTHR35936">
    <property type="entry name" value="MEMBRANE-BOUND LYTIC MUREIN TRANSGLYCOSYLASE F"/>
    <property type="match status" value="1"/>
</dbReference>
<evidence type="ECO:0000256" key="1">
    <source>
        <dbReference type="ARBA" id="ARBA00010333"/>
    </source>
</evidence>
<proteinExistence type="inferred from homology"/>
<accession>A0A2R3QIG4</accession>
<reference evidence="3 4" key="1">
    <citation type="submission" date="2018-03" db="EMBL/GenBank/DDBJ databases">
        <title>Complete genome sequence and methylome analysis of Pseudomonas mendocina NEB 698.</title>
        <authorList>
            <person name="Morgan R.D."/>
        </authorList>
    </citation>
    <scope>NUCLEOTIDE SEQUENCE [LARGE SCALE GENOMIC DNA]</scope>
    <source>
        <strain evidence="3 4">NEB698</strain>
    </source>
</reference>
<dbReference type="Gene3D" id="3.40.190.10">
    <property type="entry name" value="Periplasmic binding protein-like II"/>
    <property type="match status" value="2"/>
</dbReference>
<feature type="chain" id="PRO_5015306743" evidence="2">
    <location>
        <begin position="24"/>
        <end position="245"/>
    </location>
</feature>
<dbReference type="RefSeq" id="WP_106736395.1">
    <property type="nucleotide sequence ID" value="NZ_CP027657.1"/>
</dbReference>
<evidence type="ECO:0000313" key="4">
    <source>
        <dbReference type="Proteomes" id="UP000238327"/>
    </source>
</evidence>
<dbReference type="EMBL" id="CP027657">
    <property type="protein sequence ID" value="AVO51546.1"/>
    <property type="molecule type" value="Genomic_DNA"/>
</dbReference>
<organism evidence="3 4">
    <name type="scientific">Ectopseudomonas mendocina</name>
    <name type="common">Pseudomonas mendocina</name>
    <dbReference type="NCBI Taxonomy" id="300"/>
    <lineage>
        <taxon>Bacteria</taxon>
        <taxon>Pseudomonadati</taxon>
        <taxon>Pseudomonadota</taxon>
        <taxon>Gammaproteobacteria</taxon>
        <taxon>Pseudomonadales</taxon>
        <taxon>Pseudomonadaceae</taxon>
        <taxon>Ectopseudomonas</taxon>
    </lineage>
</organism>
<dbReference type="SUPFAM" id="SSF53850">
    <property type="entry name" value="Periplasmic binding protein-like II"/>
    <property type="match status" value="1"/>
</dbReference>
<protein>
    <submittedName>
        <fullName evidence="3">Amino acid ABC transporter substrate-binding protein</fullName>
    </submittedName>
</protein>
<dbReference type="OrthoDB" id="8581336at2"/>
<keyword evidence="2" id="KW-0732">Signal</keyword>
<evidence type="ECO:0000313" key="3">
    <source>
        <dbReference type="EMBL" id="AVO51546.1"/>
    </source>
</evidence>
<dbReference type="AlphaFoldDB" id="A0A2R3QIG4"/>
<dbReference type="PANTHER" id="PTHR35936:SF6">
    <property type="entry name" value="AMINO ACID ABC TRANSPORTER SUBSTRATE-BINDING PAAT FAMILY PROTEIN"/>
    <property type="match status" value="1"/>
</dbReference>
<name>A0A2R3QIG4_ECTME</name>
<evidence type="ECO:0000256" key="2">
    <source>
        <dbReference type="SAM" id="SignalP"/>
    </source>
</evidence>
<gene>
    <name evidence="3" type="ORF">C7A17_01790</name>
</gene>
<comment type="similarity">
    <text evidence="1">Belongs to the bacterial solute-binding protein 3 family.</text>
</comment>